<comment type="caution">
    <text evidence="5">The sequence shown here is derived from an EMBL/GenBank/DDBJ whole genome shotgun (WGS) entry which is preliminary data.</text>
</comment>
<dbReference type="CDD" id="cd12384">
    <property type="entry name" value="RRM_RBM24_RBM38_like"/>
    <property type="match status" value="1"/>
</dbReference>
<dbReference type="SMART" id="SM00360">
    <property type="entry name" value="RRM"/>
    <property type="match status" value="1"/>
</dbReference>
<dbReference type="Proteomes" id="UP001190926">
    <property type="component" value="Unassembled WGS sequence"/>
</dbReference>
<keyword evidence="1 2" id="KW-0694">RNA-binding</keyword>
<sequence>MTMMTTTTNGAAQSLGDTSLTKVFVGGLAWETPKEAMRDHFEKYGDILEAVIISDKLTGRSKGYGFVTFKDSDAAKKACEDPTPIINGRRANCNLAVLGARRPRSSSTAAAANNPPPQQGVNVGPRAAATTPPPPPNHVQWYYPAAATPAAAAAAPFHHHHNNNHHHQAVPFYGYSPTYIATADMNYNHQKVGFTGGSYMNGHFGQVYPGQAMVGAGALMPMYPFYHFNQSQSMGLPAHLYCPTAVGPMPTVPALISKPTSIAPPNAVNKIKKESDQKKNL</sequence>
<dbReference type="PANTHER" id="PTHR11176:SF56">
    <property type="entry name" value="RRM DOMAIN-CONTAINING PROTEIN"/>
    <property type="match status" value="1"/>
</dbReference>
<name>A0AAD4JF88_PERFH</name>
<dbReference type="EMBL" id="SDAM02000066">
    <property type="protein sequence ID" value="KAH6832730.1"/>
    <property type="molecule type" value="Genomic_DNA"/>
</dbReference>
<evidence type="ECO:0000256" key="1">
    <source>
        <dbReference type="ARBA" id="ARBA00022884"/>
    </source>
</evidence>
<evidence type="ECO:0000256" key="3">
    <source>
        <dbReference type="SAM" id="MobiDB-lite"/>
    </source>
</evidence>
<dbReference type="AlphaFoldDB" id="A0AAD4JF88"/>
<dbReference type="InterPro" id="IPR035979">
    <property type="entry name" value="RBD_domain_sf"/>
</dbReference>
<evidence type="ECO:0000313" key="6">
    <source>
        <dbReference type="Proteomes" id="UP001190926"/>
    </source>
</evidence>
<dbReference type="PROSITE" id="PS50102">
    <property type="entry name" value="RRM"/>
    <property type="match status" value="1"/>
</dbReference>
<dbReference type="SUPFAM" id="SSF54928">
    <property type="entry name" value="RNA-binding domain, RBD"/>
    <property type="match status" value="1"/>
</dbReference>
<evidence type="ECO:0000259" key="4">
    <source>
        <dbReference type="PROSITE" id="PS50102"/>
    </source>
</evidence>
<dbReference type="InterPro" id="IPR000504">
    <property type="entry name" value="RRM_dom"/>
</dbReference>
<reference evidence="5 6" key="1">
    <citation type="journal article" date="2021" name="Nat. Commun.">
        <title>Incipient diploidization of the medicinal plant Perilla within 10,000 years.</title>
        <authorList>
            <person name="Zhang Y."/>
            <person name="Shen Q."/>
            <person name="Leng L."/>
            <person name="Zhang D."/>
            <person name="Chen S."/>
            <person name="Shi Y."/>
            <person name="Ning Z."/>
            <person name="Chen S."/>
        </authorList>
    </citation>
    <scope>NUCLEOTIDE SEQUENCE [LARGE SCALE GENOMIC DNA]</scope>
    <source>
        <strain evidence="6">cv. PC099</strain>
    </source>
</reference>
<dbReference type="FunFam" id="3.30.70.330:FF:000440">
    <property type="entry name" value="Putative RNA-binding protein ARP1"/>
    <property type="match status" value="1"/>
</dbReference>
<evidence type="ECO:0000313" key="5">
    <source>
        <dbReference type="EMBL" id="KAH6832730.1"/>
    </source>
</evidence>
<accession>A0AAD4JF88</accession>
<feature type="region of interest" description="Disordered" evidence="3">
    <location>
        <begin position="104"/>
        <end position="136"/>
    </location>
</feature>
<organism evidence="5 6">
    <name type="scientific">Perilla frutescens var. hirtella</name>
    <name type="common">Perilla citriodora</name>
    <name type="synonym">Perilla setoyensis</name>
    <dbReference type="NCBI Taxonomy" id="608512"/>
    <lineage>
        <taxon>Eukaryota</taxon>
        <taxon>Viridiplantae</taxon>
        <taxon>Streptophyta</taxon>
        <taxon>Embryophyta</taxon>
        <taxon>Tracheophyta</taxon>
        <taxon>Spermatophyta</taxon>
        <taxon>Magnoliopsida</taxon>
        <taxon>eudicotyledons</taxon>
        <taxon>Gunneridae</taxon>
        <taxon>Pentapetalae</taxon>
        <taxon>asterids</taxon>
        <taxon>lamiids</taxon>
        <taxon>Lamiales</taxon>
        <taxon>Lamiaceae</taxon>
        <taxon>Nepetoideae</taxon>
        <taxon>Elsholtzieae</taxon>
        <taxon>Perilla</taxon>
    </lineage>
</organism>
<feature type="compositionally biased region" description="Low complexity" evidence="3">
    <location>
        <begin position="105"/>
        <end position="130"/>
    </location>
</feature>
<dbReference type="Pfam" id="PF00076">
    <property type="entry name" value="RRM_1"/>
    <property type="match status" value="1"/>
</dbReference>
<feature type="domain" description="RRM" evidence="4">
    <location>
        <begin position="21"/>
        <end position="102"/>
    </location>
</feature>
<evidence type="ECO:0000256" key="2">
    <source>
        <dbReference type="PROSITE-ProRule" id="PRU00176"/>
    </source>
</evidence>
<protein>
    <recommendedName>
        <fullName evidence="4">RRM domain-containing protein</fullName>
    </recommendedName>
</protein>
<dbReference type="InterPro" id="IPR012677">
    <property type="entry name" value="Nucleotide-bd_a/b_plait_sf"/>
</dbReference>
<keyword evidence="6" id="KW-1185">Reference proteome</keyword>
<dbReference type="Gene3D" id="3.30.70.330">
    <property type="match status" value="1"/>
</dbReference>
<proteinExistence type="predicted"/>
<gene>
    <name evidence="5" type="ORF">C2S53_019955</name>
</gene>
<dbReference type="PANTHER" id="PTHR11176">
    <property type="entry name" value="BOULE-RELATED"/>
    <property type="match status" value="1"/>
</dbReference>
<dbReference type="GO" id="GO:0003723">
    <property type="term" value="F:RNA binding"/>
    <property type="evidence" value="ECO:0007669"/>
    <property type="project" value="UniProtKB-UniRule"/>
</dbReference>